<dbReference type="Gene3D" id="3.90.1300.10">
    <property type="entry name" value="Amidase signature (AS) domain"/>
    <property type="match status" value="1"/>
</dbReference>
<reference evidence="3" key="2">
    <citation type="submission" date="2019-06" db="EMBL/GenBank/DDBJ databases">
        <title>Genomics analysis of Aphanomyces spp. identifies a new class of oomycete effector associated with host adaptation.</title>
        <authorList>
            <person name="Gaulin E."/>
        </authorList>
    </citation>
    <scope>NUCLEOTIDE SEQUENCE</scope>
    <source>
        <strain evidence="3">CBS 578.67</strain>
    </source>
</reference>
<organism evidence="4 5">
    <name type="scientific">Aphanomyces stellatus</name>
    <dbReference type="NCBI Taxonomy" id="120398"/>
    <lineage>
        <taxon>Eukaryota</taxon>
        <taxon>Sar</taxon>
        <taxon>Stramenopiles</taxon>
        <taxon>Oomycota</taxon>
        <taxon>Saprolegniomycetes</taxon>
        <taxon>Saprolegniales</taxon>
        <taxon>Verrucalvaceae</taxon>
        <taxon>Aphanomyces</taxon>
    </lineage>
</organism>
<protein>
    <submittedName>
        <fullName evidence="4">Aste57867_20935 protein</fullName>
    </submittedName>
</protein>
<evidence type="ECO:0000313" key="5">
    <source>
        <dbReference type="Proteomes" id="UP000332933"/>
    </source>
</evidence>
<dbReference type="PANTHER" id="PTHR11895">
    <property type="entry name" value="TRANSAMIDASE"/>
    <property type="match status" value="1"/>
</dbReference>
<dbReference type="InterPro" id="IPR000120">
    <property type="entry name" value="Amidase"/>
</dbReference>
<proteinExistence type="predicted"/>
<dbReference type="OrthoDB" id="566138at2759"/>
<evidence type="ECO:0000256" key="1">
    <source>
        <dbReference type="SAM" id="MobiDB-lite"/>
    </source>
</evidence>
<dbReference type="Pfam" id="PF01425">
    <property type="entry name" value="Amidase"/>
    <property type="match status" value="1"/>
</dbReference>
<dbReference type="InterPro" id="IPR023631">
    <property type="entry name" value="Amidase_dom"/>
</dbReference>
<evidence type="ECO:0000259" key="2">
    <source>
        <dbReference type="Pfam" id="PF01425"/>
    </source>
</evidence>
<gene>
    <name evidence="4" type="primary">Aste57867_20935</name>
    <name evidence="3" type="ORF">As57867_020867</name>
    <name evidence="4" type="ORF">ASTE57867_20935</name>
</gene>
<evidence type="ECO:0000313" key="3">
    <source>
        <dbReference type="EMBL" id="KAF0687325.1"/>
    </source>
</evidence>
<sequence length="595" mass="63429">MSSKELSTPSPPTNQHDADTGVSVMDLRPITAPRLTGTTLTLFAKFTRFPGLGNALLKKIKKDNDFQHVRYFAGTLATTPLYYPLRPPSPAQLDEHDALASDFSISRLAATIPPEARGPFHHWTIQNFTDRYRAGTMTPLQAITAVLDAIDASNARSPPLMAIIKCNRDAVLQAAEASAARYANNAPLGVLDGVPIAVKDELDVIGYTTSYGTTFLGDVRGIASADAVPVARLRRLGAIVVGKTNMHEVGLGTFGINVRLGTARNPYNDEHMTGGSSSGSAAAVTAGLVPLAIGCDGGGSIRIPSGLCGIVGLKATFMRIPHLVQACPSVGHVGPMAATVQDAALAYAIMSGPEPDLLMSQCQPPPFVLPYPPKVPSSRGLLGGLRVGIYTDYLDGVDTAIASVFWEYVAYLKHVGATVVQVAIPHLQAIHLSHAITILTELSQHLDDQPVQRFSPDVQINLGLARQTIDSLDFVAAQKVRAYAIELVHGLFDQVDVLFTPTTATLAPHIHPDALKSGLSDLDLTTALMRFVVLGNLVGIPGMSLPLGFDDASGLPISMQFQAKHWNEHLLIHVARILEAHAPTKQPSVYYSVLS</sequence>
<dbReference type="PANTHER" id="PTHR11895:SF67">
    <property type="entry name" value="AMIDASE DOMAIN-CONTAINING PROTEIN"/>
    <property type="match status" value="1"/>
</dbReference>
<dbReference type="Proteomes" id="UP000332933">
    <property type="component" value="Unassembled WGS sequence"/>
</dbReference>
<dbReference type="InterPro" id="IPR036928">
    <property type="entry name" value="AS_sf"/>
</dbReference>
<dbReference type="EMBL" id="VJMH01006938">
    <property type="protein sequence ID" value="KAF0687325.1"/>
    <property type="molecule type" value="Genomic_DNA"/>
</dbReference>
<keyword evidence="5" id="KW-1185">Reference proteome</keyword>
<name>A0A485LI92_9STRA</name>
<reference evidence="4 5" key="1">
    <citation type="submission" date="2019-03" db="EMBL/GenBank/DDBJ databases">
        <authorList>
            <person name="Gaulin E."/>
            <person name="Dumas B."/>
        </authorList>
    </citation>
    <scope>NUCLEOTIDE SEQUENCE [LARGE SCALE GENOMIC DNA]</scope>
    <source>
        <strain evidence="4">CBS 568.67</strain>
    </source>
</reference>
<evidence type="ECO:0000313" key="4">
    <source>
        <dbReference type="EMBL" id="VFT97612.1"/>
    </source>
</evidence>
<accession>A0A485LI92</accession>
<dbReference type="AlphaFoldDB" id="A0A485LI92"/>
<dbReference type="SUPFAM" id="SSF75304">
    <property type="entry name" value="Amidase signature (AS) enzymes"/>
    <property type="match status" value="1"/>
</dbReference>
<dbReference type="EMBL" id="CAADRA010006964">
    <property type="protein sequence ID" value="VFT97612.1"/>
    <property type="molecule type" value="Genomic_DNA"/>
</dbReference>
<dbReference type="GO" id="GO:0003824">
    <property type="term" value="F:catalytic activity"/>
    <property type="evidence" value="ECO:0007669"/>
    <property type="project" value="InterPro"/>
</dbReference>
<feature type="region of interest" description="Disordered" evidence="1">
    <location>
        <begin position="1"/>
        <end position="22"/>
    </location>
</feature>
<feature type="domain" description="Amidase" evidence="2">
    <location>
        <begin position="149"/>
        <end position="571"/>
    </location>
</feature>